<evidence type="ECO:0000256" key="1">
    <source>
        <dbReference type="ARBA" id="ARBA00001968"/>
    </source>
</evidence>
<dbReference type="Proteomes" id="UP001056483">
    <property type="component" value="Chromosome"/>
</dbReference>
<accession>A0AAE9L6V0</accession>
<dbReference type="GO" id="GO:0016787">
    <property type="term" value="F:hydrolase activity"/>
    <property type="evidence" value="ECO:0007669"/>
    <property type="project" value="UniProtKB-KW"/>
</dbReference>
<organism evidence="9 10">
    <name type="scientific">Candidatus Blochmanniella camponoti</name>
    <dbReference type="NCBI Taxonomy" id="108080"/>
    <lineage>
        <taxon>Bacteria</taxon>
        <taxon>Pseudomonadati</taxon>
        <taxon>Pseudomonadota</taxon>
        <taxon>Gammaproteobacteria</taxon>
        <taxon>Enterobacterales</taxon>
        <taxon>Enterobacteriaceae</taxon>
        <taxon>ant endosymbionts</taxon>
        <taxon>Candidatus Blochmanniella</taxon>
    </lineage>
</organism>
<dbReference type="PANTHER" id="PTHR30636">
    <property type="entry name" value="UPF0701 PROTEIN YICC"/>
    <property type="match status" value="1"/>
</dbReference>
<dbReference type="NCBIfam" id="TIGR00255">
    <property type="entry name" value="YicC/YloC family endoribonuclease"/>
    <property type="match status" value="1"/>
</dbReference>
<evidence type="ECO:0000313" key="8">
    <source>
        <dbReference type="EMBL" id="URJ24435.1"/>
    </source>
</evidence>
<evidence type="ECO:0000256" key="4">
    <source>
        <dbReference type="ARBA" id="ARBA00022801"/>
    </source>
</evidence>
<evidence type="ECO:0000313" key="11">
    <source>
        <dbReference type="Proteomes" id="UP001056483"/>
    </source>
</evidence>
<dbReference type="InterPro" id="IPR005229">
    <property type="entry name" value="YicC/YloC-like"/>
</dbReference>
<evidence type="ECO:0000256" key="5">
    <source>
        <dbReference type="ARBA" id="ARBA00035648"/>
    </source>
</evidence>
<dbReference type="InterPro" id="IPR013551">
    <property type="entry name" value="YicC-like_C"/>
</dbReference>
<sequence>MIHSMTAFSRHEVKYTWGNVTWEICSLNQRYLDIHINLPKYLCNLSWVIRKNIKDSIIRGRIECTLHIKTNNNCDNNTESLTVNKQLVHDLVLYAKWVKTLTNEGEINPIDILSWPGVITHKQNNLNNMNNVHSELLICFKETLRNLIQDREREGIFLKNNIIERLHLMYAEVNKIHQHIPNVLEHKRKTLLEQMKDVCIYSNPIRLEQELLIVAQKIDISEEVDRLIIHIKEMHRILDGNGAVGRKLDFVIQELHREANTLTSKSINSYITQLAISLKILIEQIREQTQNIE</sequence>
<evidence type="ECO:0000259" key="6">
    <source>
        <dbReference type="Pfam" id="PF03755"/>
    </source>
</evidence>
<comment type="similarity">
    <text evidence="5">Belongs to the YicC/YloC family.</text>
</comment>
<keyword evidence="11" id="KW-1185">Reference proteome</keyword>
<feature type="domain" description="Endoribonuclease YicC-like C-terminal" evidence="7">
    <location>
        <begin position="176"/>
        <end position="293"/>
    </location>
</feature>
<dbReference type="AlphaFoldDB" id="A0AAE9L6V0"/>
<evidence type="ECO:0000259" key="7">
    <source>
        <dbReference type="Pfam" id="PF08340"/>
    </source>
</evidence>
<evidence type="ECO:0000313" key="10">
    <source>
        <dbReference type="Proteomes" id="UP001056323"/>
    </source>
</evidence>
<comment type="cofactor">
    <cofactor evidence="1">
        <name>a divalent metal cation</name>
        <dbReference type="ChEBI" id="CHEBI:60240"/>
    </cofactor>
</comment>
<keyword evidence="3" id="KW-0255">Endonuclease</keyword>
<proteinExistence type="inferred from homology"/>
<dbReference type="RefSeq" id="WP_250247162.1">
    <property type="nucleotide sequence ID" value="NZ_CP097749.1"/>
</dbReference>
<dbReference type="EMBL" id="CP097750">
    <property type="protein sequence ID" value="URJ24435.1"/>
    <property type="molecule type" value="Genomic_DNA"/>
</dbReference>
<keyword evidence="2" id="KW-0540">Nuclease</keyword>
<evidence type="ECO:0000256" key="3">
    <source>
        <dbReference type="ARBA" id="ARBA00022759"/>
    </source>
</evidence>
<dbReference type="GO" id="GO:0004521">
    <property type="term" value="F:RNA endonuclease activity"/>
    <property type="evidence" value="ECO:0007669"/>
    <property type="project" value="InterPro"/>
</dbReference>
<protein>
    <submittedName>
        <fullName evidence="9">YicC family protein</fullName>
    </submittedName>
</protein>
<dbReference type="EMBL" id="CP097751">
    <property type="protein sequence ID" value="URJ27790.1"/>
    <property type="molecule type" value="Genomic_DNA"/>
</dbReference>
<dbReference type="InterPro" id="IPR013527">
    <property type="entry name" value="YicC-like_N"/>
</dbReference>
<dbReference type="Pfam" id="PF03755">
    <property type="entry name" value="YicC-like_N"/>
    <property type="match status" value="1"/>
</dbReference>
<feature type="domain" description="Endoribonuclease YicC-like N-terminal" evidence="6">
    <location>
        <begin position="2"/>
        <end position="159"/>
    </location>
</feature>
<dbReference type="Pfam" id="PF08340">
    <property type="entry name" value="YicC-like_C"/>
    <property type="match status" value="1"/>
</dbReference>
<evidence type="ECO:0000313" key="9">
    <source>
        <dbReference type="EMBL" id="URJ27790.1"/>
    </source>
</evidence>
<reference evidence="9" key="1">
    <citation type="submission" date="2022-05" db="EMBL/GenBank/DDBJ databases">
        <title>Impact of host demography and evolutionary history on endosymbiont molecular evolution: a test in carpenter ants (Genus Camponotus) and their Blochmannia endosymbionts.</title>
        <authorList>
            <person name="Manthey J.D."/>
            <person name="Giron J.C."/>
            <person name="Hruska J.P."/>
        </authorList>
    </citation>
    <scope>NUCLEOTIDE SEQUENCE</scope>
    <source>
        <strain evidence="9">C-049</strain>
        <strain evidence="8">C-050</strain>
    </source>
</reference>
<keyword evidence="4" id="KW-0378">Hydrolase</keyword>
<gene>
    <name evidence="9" type="ORF">M9394_01490</name>
    <name evidence="8" type="ORF">M9404_02845</name>
</gene>
<evidence type="ECO:0000256" key="2">
    <source>
        <dbReference type="ARBA" id="ARBA00022722"/>
    </source>
</evidence>
<dbReference type="KEGG" id="bhb:M9394_01490"/>
<dbReference type="Proteomes" id="UP001056323">
    <property type="component" value="Chromosome"/>
</dbReference>
<name>A0AAE9L6V0_9ENTR</name>
<dbReference type="PANTHER" id="PTHR30636:SF3">
    <property type="entry name" value="UPF0701 PROTEIN YICC"/>
    <property type="match status" value="1"/>
</dbReference>